<dbReference type="RefSeq" id="WP_066663170.1">
    <property type="nucleotide sequence ID" value="NZ_CP011402.1"/>
</dbReference>
<proteinExistence type="predicted"/>
<feature type="transmembrane region" description="Helical" evidence="1">
    <location>
        <begin position="368"/>
        <end position="388"/>
    </location>
</feature>
<reference evidence="3" key="1">
    <citation type="submission" date="2016-10" db="EMBL/GenBank/DDBJ databases">
        <authorList>
            <person name="Varghese N."/>
        </authorList>
    </citation>
    <scope>NUCLEOTIDE SEQUENCE [LARGE SCALE GENOMIC DNA]</scope>
    <source>
        <strain evidence="3">DSM 21843</strain>
    </source>
</reference>
<feature type="transmembrane region" description="Helical" evidence="1">
    <location>
        <begin position="337"/>
        <end position="362"/>
    </location>
</feature>
<dbReference type="KEGG" id="ddt:AAY81_07045"/>
<keyword evidence="1" id="KW-0812">Transmembrane</keyword>
<keyword evidence="1" id="KW-0472">Membrane</keyword>
<name>A0A172RZ04_9ACTN</name>
<keyword evidence="1" id="KW-1133">Transmembrane helix</keyword>
<dbReference type="AlphaFoldDB" id="A0A172RZ04"/>
<feature type="transmembrane region" description="Helical" evidence="1">
    <location>
        <begin position="12"/>
        <end position="32"/>
    </location>
</feature>
<sequence length="547" mass="63001">MKNTIERIISSPAFHALVLLIGAAFLLTGAFHENLWFDESYSVAIADHSFAEIWHIGSGDVHPVLFYWALHIIRLLGGYVTEYRIFTVLGAVALAAIGLTHLRRDFGWRVGLIYTTLALFTPYVSYIAIEIRMYSWAACMVMFSFVYAFRIMRLNRTSIPADGLPHAPWARFMICSITAAYLHYFAVISVFLVNLALLCFLIAHRRTRKGDLKTFWIQAALQVALFAPWLSVLASQVGVVSNTYWAQFTFPDTLIALARYPLITMQIDFAWKGDYGLIPRIVVWVVIIALAILIALIVRECIKRRRRPSMRKRAKYAYPKRDASWWRRVWHTLTSPSWFPAFLGIAIYVGLGVIAGLASILMHSFMVYFRYMFCAIGPLIFGIAWILFRLHRKRITIMFCLLFIAISSLNQLLIVQDDYSDKNNEFFDYMAEQIQEGDLVVSSDIGIMGVTSVYFPDLEQHYLDWQKGNWALAYSCYGDNLVIDSSWETMLNDYHGQFWVLGQSTDAVPPRDVTDLEQKDGITLLWSQQVYRPYERGYYTIALMYKE</sequence>
<evidence type="ECO:0000313" key="2">
    <source>
        <dbReference type="EMBL" id="SEO71542.1"/>
    </source>
</evidence>
<feature type="transmembrane region" description="Helical" evidence="1">
    <location>
        <begin position="181"/>
        <end position="203"/>
    </location>
</feature>
<feature type="transmembrane region" description="Helical" evidence="1">
    <location>
        <begin position="52"/>
        <end position="73"/>
    </location>
</feature>
<keyword evidence="3" id="KW-1185">Reference proteome</keyword>
<dbReference type="STRING" id="79604.AAY81_07045"/>
<dbReference type="EMBL" id="FOEC01000004">
    <property type="protein sequence ID" value="SEO71542.1"/>
    <property type="molecule type" value="Genomic_DNA"/>
</dbReference>
<evidence type="ECO:0000313" key="3">
    <source>
        <dbReference type="Proteomes" id="UP000182975"/>
    </source>
</evidence>
<dbReference type="OrthoDB" id="5318634at2"/>
<feature type="transmembrane region" description="Helical" evidence="1">
    <location>
        <begin position="215"/>
        <end position="234"/>
    </location>
</feature>
<feature type="transmembrane region" description="Helical" evidence="1">
    <location>
        <begin position="108"/>
        <end position="126"/>
    </location>
</feature>
<feature type="transmembrane region" description="Helical" evidence="1">
    <location>
        <begin position="395"/>
        <end position="414"/>
    </location>
</feature>
<feature type="transmembrane region" description="Helical" evidence="1">
    <location>
        <begin position="281"/>
        <end position="302"/>
    </location>
</feature>
<organism evidence="2 3">
    <name type="scientific">Denitrobacterium detoxificans</name>
    <dbReference type="NCBI Taxonomy" id="79604"/>
    <lineage>
        <taxon>Bacteria</taxon>
        <taxon>Bacillati</taxon>
        <taxon>Actinomycetota</taxon>
        <taxon>Coriobacteriia</taxon>
        <taxon>Eggerthellales</taxon>
        <taxon>Eggerthellaceae</taxon>
        <taxon>Denitrobacterium</taxon>
    </lineage>
</organism>
<evidence type="ECO:0000256" key="1">
    <source>
        <dbReference type="SAM" id="Phobius"/>
    </source>
</evidence>
<evidence type="ECO:0008006" key="4">
    <source>
        <dbReference type="Google" id="ProtNLM"/>
    </source>
</evidence>
<accession>A0A172RZ04</accession>
<dbReference type="Proteomes" id="UP000182975">
    <property type="component" value="Unassembled WGS sequence"/>
</dbReference>
<feature type="transmembrane region" description="Helical" evidence="1">
    <location>
        <begin position="133"/>
        <end position="152"/>
    </location>
</feature>
<protein>
    <recommendedName>
        <fullName evidence="4">Dolichyl-phosphate-mannose-protein mannosyltransferase</fullName>
    </recommendedName>
</protein>
<feature type="transmembrane region" description="Helical" evidence="1">
    <location>
        <begin position="85"/>
        <end position="102"/>
    </location>
</feature>
<gene>
    <name evidence="2" type="ORF">SAMN02910314_00976</name>
</gene>